<dbReference type="EMBL" id="NKXS01005215">
    <property type="protein sequence ID" value="PIN04278.1"/>
    <property type="molecule type" value="Genomic_DNA"/>
</dbReference>
<sequence length="68" mass="7594">MTTASLPPLLFSTLLPVPPHQYVSLLTCVIMCSYVHACCCNLTYHLGSIIAKCKTILRKDYLKSLTTY</sequence>
<name>A0A2G9GG61_9LAMI</name>
<reference evidence="2" key="1">
    <citation type="journal article" date="2018" name="Gigascience">
        <title>Genome assembly of the Pink Ipe (Handroanthus impetiginosus, Bignoniaceae), a highly valued, ecologically keystone Neotropical timber forest tree.</title>
        <authorList>
            <person name="Silva-Junior O.B."/>
            <person name="Grattapaglia D."/>
            <person name="Novaes E."/>
            <person name="Collevatti R.G."/>
        </authorList>
    </citation>
    <scope>NUCLEOTIDE SEQUENCE [LARGE SCALE GENOMIC DNA]</scope>
    <source>
        <strain evidence="2">cv. UFG-1</strain>
    </source>
</reference>
<proteinExistence type="predicted"/>
<dbReference type="Proteomes" id="UP000231279">
    <property type="component" value="Unassembled WGS sequence"/>
</dbReference>
<evidence type="ECO:0000313" key="2">
    <source>
        <dbReference type="Proteomes" id="UP000231279"/>
    </source>
</evidence>
<comment type="caution">
    <text evidence="1">The sequence shown here is derived from an EMBL/GenBank/DDBJ whole genome shotgun (WGS) entry which is preliminary data.</text>
</comment>
<protein>
    <submittedName>
        <fullName evidence="1">Uncharacterized protein</fullName>
    </submittedName>
</protein>
<organism evidence="1 2">
    <name type="scientific">Handroanthus impetiginosus</name>
    <dbReference type="NCBI Taxonomy" id="429701"/>
    <lineage>
        <taxon>Eukaryota</taxon>
        <taxon>Viridiplantae</taxon>
        <taxon>Streptophyta</taxon>
        <taxon>Embryophyta</taxon>
        <taxon>Tracheophyta</taxon>
        <taxon>Spermatophyta</taxon>
        <taxon>Magnoliopsida</taxon>
        <taxon>eudicotyledons</taxon>
        <taxon>Gunneridae</taxon>
        <taxon>Pentapetalae</taxon>
        <taxon>asterids</taxon>
        <taxon>lamiids</taxon>
        <taxon>Lamiales</taxon>
        <taxon>Bignoniaceae</taxon>
        <taxon>Crescentiina</taxon>
        <taxon>Tabebuia alliance</taxon>
        <taxon>Handroanthus</taxon>
    </lineage>
</organism>
<dbReference type="AlphaFoldDB" id="A0A2G9GG61"/>
<keyword evidence="2" id="KW-1185">Reference proteome</keyword>
<gene>
    <name evidence="1" type="ORF">CDL12_23187</name>
</gene>
<accession>A0A2G9GG61</accession>
<evidence type="ECO:0000313" key="1">
    <source>
        <dbReference type="EMBL" id="PIN04278.1"/>
    </source>
</evidence>